<evidence type="ECO:0000256" key="4">
    <source>
        <dbReference type="SAM" id="MobiDB-lite"/>
    </source>
</evidence>
<comment type="cofactor">
    <cofactor evidence="1">
        <name>FAD</name>
        <dbReference type="ChEBI" id="CHEBI:57692"/>
    </cofactor>
</comment>
<dbReference type="InterPro" id="IPR002938">
    <property type="entry name" value="FAD-bd"/>
</dbReference>
<keyword evidence="3" id="KW-0274">FAD</keyword>
<dbReference type="RefSeq" id="WP_344860483.1">
    <property type="nucleotide sequence ID" value="NZ_BAAAZN010000006.1"/>
</dbReference>
<dbReference type="PRINTS" id="PR00420">
    <property type="entry name" value="RNGMNOXGNASE"/>
</dbReference>
<dbReference type="EMBL" id="BAAAZN010000006">
    <property type="protein sequence ID" value="GAA3546400.1"/>
    <property type="molecule type" value="Genomic_DNA"/>
</dbReference>
<dbReference type="Gene3D" id="3.30.70.2450">
    <property type="match status" value="1"/>
</dbReference>
<dbReference type="PANTHER" id="PTHR43004:SF19">
    <property type="entry name" value="BINDING MONOOXYGENASE, PUTATIVE (JCVI)-RELATED"/>
    <property type="match status" value="1"/>
</dbReference>
<evidence type="ECO:0000256" key="3">
    <source>
        <dbReference type="ARBA" id="ARBA00022827"/>
    </source>
</evidence>
<dbReference type="Gene3D" id="3.50.50.60">
    <property type="entry name" value="FAD/NAD(P)-binding domain"/>
    <property type="match status" value="1"/>
</dbReference>
<evidence type="ECO:0000256" key="2">
    <source>
        <dbReference type="ARBA" id="ARBA00022630"/>
    </source>
</evidence>
<accession>A0ABP6W7S0</accession>
<keyword evidence="7" id="KW-1185">Reference proteome</keyword>
<feature type="region of interest" description="Disordered" evidence="4">
    <location>
        <begin position="530"/>
        <end position="567"/>
    </location>
</feature>
<dbReference type="Gene3D" id="3.40.30.120">
    <property type="match status" value="1"/>
</dbReference>
<feature type="domain" description="FAD-binding" evidence="5">
    <location>
        <begin position="10"/>
        <end position="348"/>
    </location>
</feature>
<dbReference type="PANTHER" id="PTHR43004">
    <property type="entry name" value="TRK SYSTEM POTASSIUM UPTAKE PROTEIN"/>
    <property type="match status" value="1"/>
</dbReference>
<sequence length="567" mass="61723">MKPRHEPDRVAVLGNGPVGQSTALLLARWGVPVVLLDARPERDPIGSKAICQQRDVLDVWESVGAGRRIAAEGVTWRTARTFHRDAELFADDLPDPGRSPFPPFVNISQARTEQILDERIAAEPLIEVRWNHRVSALTQDGRGVAITCETQAGRTHVEAGYAVACVGARGDDVRRMLGVRFDGHSFEDRFLICDIRADLPGWATERRFYFDPPWNPGRQVLIHPCPDSTFRIDWQVAGGYDLDAEEAGGGLDARIQAVIGERNYEIVWKSVYRFHARVVDRMRVGRVLLAGDCAHLVSPFGARGLNSGVADAENAAWKLAFVLHGWAGEELLESYHAERHAAAEENLEVTTATMDFMVPRDDEQHRRRLEVLATAAKDPTTVSQVDSGRLAEPFWYAESPLTTRSAHHPCAGRPPRGSVPPAGPGVLVPDVPISVPGSERGRLREIARDGFLLLTTEGVDHVAVHEIARQSSSAPVRVLPLAEADVTLALGEALATRPGEVWIVRPDAHVAAVLNAPAPEEVADALRRAHGAAQHAESPRAISDSASVRRGSTPDMAIPATGTTEGN</sequence>
<reference evidence="7" key="1">
    <citation type="journal article" date="2019" name="Int. J. Syst. Evol. Microbiol.">
        <title>The Global Catalogue of Microorganisms (GCM) 10K type strain sequencing project: providing services to taxonomists for standard genome sequencing and annotation.</title>
        <authorList>
            <consortium name="The Broad Institute Genomics Platform"/>
            <consortium name="The Broad Institute Genome Sequencing Center for Infectious Disease"/>
            <person name="Wu L."/>
            <person name="Ma J."/>
        </authorList>
    </citation>
    <scope>NUCLEOTIDE SEQUENCE [LARGE SCALE GENOMIC DNA]</scope>
    <source>
        <strain evidence="7">JCM 16898</strain>
    </source>
</reference>
<proteinExistence type="predicted"/>
<keyword evidence="2" id="KW-0285">Flavoprotein</keyword>
<dbReference type="InterPro" id="IPR050641">
    <property type="entry name" value="RIFMO-like"/>
</dbReference>
<evidence type="ECO:0000256" key="1">
    <source>
        <dbReference type="ARBA" id="ARBA00001974"/>
    </source>
</evidence>
<protein>
    <submittedName>
        <fullName evidence="6">FAD-dependent oxidoreductase</fullName>
    </submittedName>
</protein>
<comment type="caution">
    <text evidence="6">The sequence shown here is derived from an EMBL/GenBank/DDBJ whole genome shotgun (WGS) entry which is preliminary data.</text>
</comment>
<dbReference type="Proteomes" id="UP001500689">
    <property type="component" value="Unassembled WGS sequence"/>
</dbReference>
<name>A0ABP6W7S0_9PSEU</name>
<organism evidence="6 7">
    <name type="scientific">Amycolatopsis ultiminotia</name>
    <dbReference type="NCBI Taxonomy" id="543629"/>
    <lineage>
        <taxon>Bacteria</taxon>
        <taxon>Bacillati</taxon>
        <taxon>Actinomycetota</taxon>
        <taxon>Actinomycetes</taxon>
        <taxon>Pseudonocardiales</taxon>
        <taxon>Pseudonocardiaceae</taxon>
        <taxon>Amycolatopsis</taxon>
    </lineage>
</organism>
<gene>
    <name evidence="6" type="ORF">GCM10022222_32540</name>
</gene>
<evidence type="ECO:0000259" key="5">
    <source>
        <dbReference type="Pfam" id="PF01494"/>
    </source>
</evidence>
<evidence type="ECO:0000313" key="6">
    <source>
        <dbReference type="EMBL" id="GAA3546400.1"/>
    </source>
</evidence>
<dbReference type="InterPro" id="IPR036188">
    <property type="entry name" value="FAD/NAD-bd_sf"/>
</dbReference>
<evidence type="ECO:0000313" key="7">
    <source>
        <dbReference type="Proteomes" id="UP001500689"/>
    </source>
</evidence>
<dbReference type="NCBIfam" id="NF006002">
    <property type="entry name" value="PRK08132.1"/>
    <property type="match status" value="1"/>
</dbReference>
<dbReference type="SUPFAM" id="SSF51905">
    <property type="entry name" value="FAD/NAD(P)-binding domain"/>
    <property type="match status" value="1"/>
</dbReference>
<dbReference type="Pfam" id="PF01494">
    <property type="entry name" value="FAD_binding_3"/>
    <property type="match status" value="1"/>
</dbReference>